<dbReference type="InterPro" id="IPR014729">
    <property type="entry name" value="Rossmann-like_a/b/a_fold"/>
</dbReference>
<keyword evidence="7 8" id="KW-0520">NAD</keyword>
<keyword evidence="6 8" id="KW-0460">Magnesium</keyword>
<feature type="binding site" description="in other chain" evidence="8">
    <location>
        <position position="179"/>
    </location>
    <ligand>
        <name>deamido-NAD(+)</name>
        <dbReference type="ChEBI" id="CHEBI:58437"/>
        <note>ligand shared between two neighboring subunits</note>
    </ligand>
</feature>
<dbReference type="EMBL" id="JAPQFJ010000031">
    <property type="protein sequence ID" value="MCY6960521.1"/>
    <property type="molecule type" value="Genomic_DNA"/>
</dbReference>
<feature type="binding site" evidence="8">
    <location>
        <position position="195"/>
    </location>
    <ligand>
        <name>ATP</name>
        <dbReference type="ChEBI" id="CHEBI:30616"/>
    </ligand>
</feature>
<keyword evidence="13" id="KW-1185">Reference proteome</keyword>
<comment type="similarity">
    <text evidence="1 8 9">Belongs to the NAD synthetase family.</text>
</comment>
<sequence length="279" mass="31891">MEERIIQFIKNIVNQHGYKGVIIGISGGIDSAVVAALCVKALGKDKVYGILLPERDSAGDTVSDAKLVCKTLGIKYNIISISPVLKDMGIYSMEHNFYFIPRKIKQMVVMRKWKALSKTDAYLEDLYNKGSGEFLRGISYYRVKHRIRMCYLYMEGEKRGYAVMGTTNKTEYLTGFYVKWGDDAVDIEPLLHLYKSQVFQLAKKMNIPEKIISKPPSPDLIPGITDEYALGISYEELDRILEKIENRRSLLGEDRDKIKRVKDLMSAAKNRNIRMLSIK</sequence>
<dbReference type="CDD" id="cd00553">
    <property type="entry name" value="NAD_synthase"/>
    <property type="match status" value="1"/>
</dbReference>
<organism evidence="12 13">
    <name type="scientific">Clostridium brassicae</name>
    <dbReference type="NCBI Taxonomy" id="2999072"/>
    <lineage>
        <taxon>Bacteria</taxon>
        <taxon>Bacillati</taxon>
        <taxon>Bacillota</taxon>
        <taxon>Clostridia</taxon>
        <taxon>Eubacteriales</taxon>
        <taxon>Clostridiaceae</taxon>
        <taxon>Clostridium</taxon>
    </lineage>
</organism>
<evidence type="ECO:0000256" key="4">
    <source>
        <dbReference type="ARBA" id="ARBA00022741"/>
    </source>
</evidence>
<comment type="catalytic activity">
    <reaction evidence="8 10">
        <text>deamido-NAD(+) + NH4(+) + ATP = AMP + diphosphate + NAD(+) + H(+)</text>
        <dbReference type="Rhea" id="RHEA:21188"/>
        <dbReference type="ChEBI" id="CHEBI:15378"/>
        <dbReference type="ChEBI" id="CHEBI:28938"/>
        <dbReference type="ChEBI" id="CHEBI:30616"/>
        <dbReference type="ChEBI" id="CHEBI:33019"/>
        <dbReference type="ChEBI" id="CHEBI:57540"/>
        <dbReference type="ChEBI" id="CHEBI:58437"/>
        <dbReference type="ChEBI" id="CHEBI:456215"/>
        <dbReference type="EC" id="6.3.1.5"/>
    </reaction>
</comment>
<dbReference type="NCBIfam" id="TIGR00552">
    <property type="entry name" value="nadE"/>
    <property type="match status" value="2"/>
</dbReference>
<comment type="function">
    <text evidence="8">Catalyzes the ATP-dependent amidation of deamido-NAD to form NAD. Uses ammonia as a nitrogen source.</text>
</comment>
<dbReference type="Gene3D" id="3.40.50.620">
    <property type="entry name" value="HUPs"/>
    <property type="match status" value="1"/>
</dbReference>
<proteinExistence type="inferred from homology"/>
<dbReference type="GO" id="GO:0008795">
    <property type="term" value="F:NAD+ synthase activity"/>
    <property type="evidence" value="ECO:0007669"/>
    <property type="project" value="UniProtKB-EC"/>
</dbReference>
<comment type="caution">
    <text evidence="12">The sequence shown here is derived from an EMBL/GenBank/DDBJ whole genome shotgun (WGS) entry which is preliminary data.</text>
</comment>
<evidence type="ECO:0000256" key="7">
    <source>
        <dbReference type="ARBA" id="ARBA00023027"/>
    </source>
</evidence>
<gene>
    <name evidence="8 12" type="primary">nadE</name>
    <name evidence="12" type="ORF">OW729_18145</name>
</gene>
<comment type="subunit">
    <text evidence="8">Homodimer.</text>
</comment>
<evidence type="ECO:0000313" key="12">
    <source>
        <dbReference type="EMBL" id="MCY6960521.1"/>
    </source>
</evidence>
<evidence type="ECO:0000256" key="10">
    <source>
        <dbReference type="RuleBase" id="RU003812"/>
    </source>
</evidence>
<evidence type="ECO:0000256" key="5">
    <source>
        <dbReference type="ARBA" id="ARBA00022840"/>
    </source>
</evidence>
<dbReference type="EC" id="6.3.1.5" evidence="8 10"/>
<feature type="binding site" evidence="8">
    <location>
        <position position="30"/>
    </location>
    <ligand>
        <name>Mg(2+)</name>
        <dbReference type="ChEBI" id="CHEBI:18420"/>
    </ligand>
</feature>
<feature type="binding site" evidence="8">
    <location>
        <position position="166"/>
    </location>
    <ligand>
        <name>ATP</name>
        <dbReference type="ChEBI" id="CHEBI:30616"/>
    </ligand>
</feature>
<feature type="domain" description="NAD/GMP synthase" evidence="11">
    <location>
        <begin position="3"/>
        <end position="88"/>
    </location>
</feature>
<feature type="binding site" evidence="8">
    <location>
        <position position="217"/>
    </location>
    <ligand>
        <name>ATP</name>
        <dbReference type="ChEBI" id="CHEBI:30616"/>
    </ligand>
</feature>
<dbReference type="Proteomes" id="UP001144612">
    <property type="component" value="Unassembled WGS sequence"/>
</dbReference>
<comment type="pathway">
    <text evidence="8">Cofactor biosynthesis; NAD(+) biosynthesis; NAD(+) from deamido-NAD(+) (ammonia route): step 1/1.</text>
</comment>
<evidence type="ECO:0000256" key="2">
    <source>
        <dbReference type="ARBA" id="ARBA00022598"/>
    </source>
</evidence>
<evidence type="ECO:0000256" key="6">
    <source>
        <dbReference type="ARBA" id="ARBA00022842"/>
    </source>
</evidence>
<feature type="binding site" evidence="8">
    <location>
        <position position="186"/>
    </location>
    <ligand>
        <name>deamido-NAD(+)</name>
        <dbReference type="ChEBI" id="CHEBI:58437"/>
        <note>ligand shared between two neighboring subunits</note>
    </ligand>
</feature>
<dbReference type="HAMAP" id="MF_00193">
    <property type="entry name" value="NadE_ammonia_dep"/>
    <property type="match status" value="1"/>
</dbReference>
<evidence type="ECO:0000256" key="1">
    <source>
        <dbReference type="ARBA" id="ARBA00005859"/>
    </source>
</evidence>
<dbReference type="PANTHER" id="PTHR23090">
    <property type="entry name" value="NH 3 /GLUTAMINE-DEPENDENT NAD + SYNTHETASE"/>
    <property type="match status" value="1"/>
</dbReference>
<comment type="caution">
    <text evidence="8">Lacks conserved residue(s) required for the propagation of feature annotation.</text>
</comment>
<feature type="binding site" evidence="8">
    <location>
        <begin position="24"/>
        <end position="31"/>
    </location>
    <ligand>
        <name>ATP</name>
        <dbReference type="ChEBI" id="CHEBI:30616"/>
    </ligand>
</feature>
<dbReference type="InterPro" id="IPR022926">
    <property type="entry name" value="NH(3)-dep_NAD(+)_synth"/>
</dbReference>
<name>A0ABT4DDY3_9CLOT</name>
<evidence type="ECO:0000259" key="11">
    <source>
        <dbReference type="Pfam" id="PF02540"/>
    </source>
</evidence>
<dbReference type="Pfam" id="PF02540">
    <property type="entry name" value="NAD_synthase"/>
    <property type="match status" value="2"/>
</dbReference>
<evidence type="ECO:0000256" key="9">
    <source>
        <dbReference type="RuleBase" id="RU003811"/>
    </source>
</evidence>
<dbReference type="InterPro" id="IPR003694">
    <property type="entry name" value="NAD_synthase"/>
</dbReference>
<protein>
    <recommendedName>
        <fullName evidence="8 10">NH(3)-dependent NAD(+) synthetase</fullName>
        <ecNumber evidence="8 10">6.3.1.5</ecNumber>
    </recommendedName>
</protein>
<dbReference type="InterPro" id="IPR022310">
    <property type="entry name" value="NAD/GMP_synthase"/>
</dbReference>
<evidence type="ECO:0000313" key="13">
    <source>
        <dbReference type="Proteomes" id="UP001144612"/>
    </source>
</evidence>
<keyword evidence="5 8" id="KW-0067">ATP-binding</keyword>
<evidence type="ECO:0000256" key="8">
    <source>
        <dbReference type="HAMAP-Rule" id="MF_00193"/>
    </source>
</evidence>
<feature type="binding site" evidence="8">
    <location>
        <position position="171"/>
    </location>
    <ligand>
        <name>Mg(2+)</name>
        <dbReference type="ChEBI" id="CHEBI:18420"/>
    </ligand>
</feature>
<keyword evidence="4 8" id="KW-0547">Nucleotide-binding</keyword>
<dbReference type="RefSeq" id="WP_268062958.1">
    <property type="nucleotide sequence ID" value="NZ_JAPQFJ010000031.1"/>
</dbReference>
<keyword evidence="3 8" id="KW-0479">Metal-binding</keyword>
<dbReference type="SUPFAM" id="SSF52402">
    <property type="entry name" value="Adenine nucleotide alpha hydrolases-like"/>
    <property type="match status" value="1"/>
</dbReference>
<evidence type="ECO:0000256" key="3">
    <source>
        <dbReference type="ARBA" id="ARBA00022723"/>
    </source>
</evidence>
<feature type="binding site" description="in other chain" evidence="8">
    <location>
        <position position="146"/>
    </location>
    <ligand>
        <name>deamido-NAD(+)</name>
        <dbReference type="ChEBI" id="CHEBI:58437"/>
        <note>ligand shared between two neighboring subunits</note>
    </ligand>
</feature>
<keyword evidence="2 8" id="KW-0436">Ligase</keyword>
<accession>A0ABT4DDY3</accession>
<reference evidence="12" key="1">
    <citation type="submission" date="2022-12" db="EMBL/GenBank/DDBJ databases">
        <title>Clostridium sp. nov., isolated from industrial wastewater.</title>
        <authorList>
            <person name="Jiayan W."/>
        </authorList>
    </citation>
    <scope>NUCLEOTIDE SEQUENCE</scope>
    <source>
        <strain evidence="12">ZC22-4</strain>
    </source>
</reference>
<feature type="domain" description="NAD/GMP synthase" evidence="11">
    <location>
        <begin position="136"/>
        <end position="264"/>
    </location>
</feature>
<dbReference type="PANTHER" id="PTHR23090:SF9">
    <property type="entry name" value="GLUTAMINE-DEPENDENT NAD(+) SYNTHETASE"/>
    <property type="match status" value="1"/>
</dbReference>